<dbReference type="Gene3D" id="3.30.1330.20">
    <property type="entry name" value="Tubulin/FtsZ, C-terminal domain"/>
    <property type="match status" value="1"/>
</dbReference>
<sequence>MAISLNYFGDIKSKEANATVQWSKSNNKVALVEWCSTGFKISLNEVPAVILESDDVGIFSKNSIMVANNTGISRLFSKRIAQKYDLMMYSQRVFVHWHVGEVMEELAEAREDLGLLEKDYLDVLIEQPTDGVGGNNAGDDAGDNSIIYKKYFVSFESHVVESCYFDFFLNLIEFFLNRIIFFPQKLS</sequence>
<dbReference type="InterPro" id="IPR002452">
    <property type="entry name" value="Alpha_tubulin"/>
</dbReference>
<comment type="caution">
    <text evidence="9">The sequence shown here is derived from an EMBL/GenBank/DDBJ whole genome shotgun (WGS) entry which is preliminary data.</text>
</comment>
<dbReference type="PRINTS" id="PR01162">
    <property type="entry name" value="ALPHATUBULIN"/>
</dbReference>
<evidence type="ECO:0000313" key="9">
    <source>
        <dbReference type="EMBL" id="ETO00992.1"/>
    </source>
</evidence>
<name>X6LIM3_RETFI</name>
<keyword evidence="4" id="KW-0547">Nucleotide-binding</keyword>
<dbReference type="SUPFAM" id="SSF55307">
    <property type="entry name" value="Tubulin C-terminal domain-like"/>
    <property type="match status" value="1"/>
</dbReference>
<reference evidence="9 10" key="1">
    <citation type="journal article" date="2013" name="Curr. Biol.">
        <title>The Genome of the Foraminiferan Reticulomyxa filosa.</title>
        <authorList>
            <person name="Glockner G."/>
            <person name="Hulsmann N."/>
            <person name="Schleicher M."/>
            <person name="Noegel A.A."/>
            <person name="Eichinger L."/>
            <person name="Gallinger C."/>
            <person name="Pawlowski J."/>
            <person name="Sierra R."/>
            <person name="Euteneuer U."/>
            <person name="Pillet L."/>
            <person name="Moustafa A."/>
            <person name="Platzer M."/>
            <person name="Groth M."/>
            <person name="Szafranski K."/>
            <person name="Schliwa M."/>
        </authorList>
    </citation>
    <scope>NUCLEOTIDE SEQUENCE [LARGE SCALE GENOMIC DNA]</scope>
</reference>
<dbReference type="PANTHER" id="PTHR11588">
    <property type="entry name" value="TUBULIN"/>
    <property type="match status" value="1"/>
</dbReference>
<evidence type="ECO:0000259" key="8">
    <source>
        <dbReference type="Pfam" id="PF03953"/>
    </source>
</evidence>
<dbReference type="InterPro" id="IPR037103">
    <property type="entry name" value="Tubulin/FtsZ-like_C"/>
</dbReference>
<dbReference type="Gene3D" id="1.10.287.600">
    <property type="entry name" value="Helix hairpin bin"/>
    <property type="match status" value="1"/>
</dbReference>
<feature type="domain" description="Tubulin/FtsZ 2-layer sandwich" evidence="8">
    <location>
        <begin position="1"/>
        <end position="78"/>
    </location>
</feature>
<evidence type="ECO:0000256" key="2">
    <source>
        <dbReference type="ARBA" id="ARBA00022490"/>
    </source>
</evidence>
<keyword evidence="5" id="KW-0378">Hydrolase</keyword>
<comment type="similarity">
    <text evidence="1">Belongs to the tubulin family.</text>
</comment>
<evidence type="ECO:0000256" key="5">
    <source>
        <dbReference type="ARBA" id="ARBA00022801"/>
    </source>
</evidence>
<keyword evidence="3" id="KW-0493">Microtubule</keyword>
<evidence type="ECO:0000256" key="6">
    <source>
        <dbReference type="ARBA" id="ARBA00023134"/>
    </source>
</evidence>
<dbReference type="Pfam" id="PF03953">
    <property type="entry name" value="Tubulin_C"/>
    <property type="match status" value="1"/>
</dbReference>
<dbReference type="InterPro" id="IPR000217">
    <property type="entry name" value="Tubulin"/>
</dbReference>
<dbReference type="GO" id="GO:0005525">
    <property type="term" value="F:GTP binding"/>
    <property type="evidence" value="ECO:0007669"/>
    <property type="project" value="UniProtKB-KW"/>
</dbReference>
<dbReference type="GO" id="GO:0005874">
    <property type="term" value="C:microtubule"/>
    <property type="evidence" value="ECO:0007669"/>
    <property type="project" value="UniProtKB-KW"/>
</dbReference>
<dbReference type="GO" id="GO:0016787">
    <property type="term" value="F:hydrolase activity"/>
    <property type="evidence" value="ECO:0007669"/>
    <property type="project" value="UniProtKB-KW"/>
</dbReference>
<evidence type="ECO:0000256" key="4">
    <source>
        <dbReference type="ARBA" id="ARBA00022741"/>
    </source>
</evidence>
<evidence type="ECO:0000256" key="3">
    <source>
        <dbReference type="ARBA" id="ARBA00022701"/>
    </source>
</evidence>
<dbReference type="Proteomes" id="UP000023152">
    <property type="component" value="Unassembled WGS sequence"/>
</dbReference>
<keyword evidence="10" id="KW-1185">Reference proteome</keyword>
<dbReference type="AlphaFoldDB" id="X6LIM3"/>
<keyword evidence="2" id="KW-0963">Cytoplasm</keyword>
<accession>X6LIM3</accession>
<dbReference type="InterPro" id="IPR008280">
    <property type="entry name" value="Tub_FtsZ_C"/>
</dbReference>
<evidence type="ECO:0000256" key="1">
    <source>
        <dbReference type="ARBA" id="ARBA00009636"/>
    </source>
</evidence>
<keyword evidence="6" id="KW-0342">GTP-binding</keyword>
<evidence type="ECO:0000313" key="10">
    <source>
        <dbReference type="Proteomes" id="UP000023152"/>
    </source>
</evidence>
<organism evidence="9 10">
    <name type="scientific">Reticulomyxa filosa</name>
    <dbReference type="NCBI Taxonomy" id="46433"/>
    <lineage>
        <taxon>Eukaryota</taxon>
        <taxon>Sar</taxon>
        <taxon>Rhizaria</taxon>
        <taxon>Retaria</taxon>
        <taxon>Foraminifera</taxon>
        <taxon>Monothalamids</taxon>
        <taxon>Reticulomyxidae</taxon>
        <taxon>Reticulomyxa</taxon>
    </lineage>
</organism>
<evidence type="ECO:0000256" key="7">
    <source>
        <dbReference type="ARBA" id="ARBA00049117"/>
    </source>
</evidence>
<comment type="catalytic activity">
    <reaction evidence="7">
        <text>GTP + H2O = GDP + phosphate + H(+)</text>
        <dbReference type="Rhea" id="RHEA:19669"/>
        <dbReference type="ChEBI" id="CHEBI:15377"/>
        <dbReference type="ChEBI" id="CHEBI:15378"/>
        <dbReference type="ChEBI" id="CHEBI:37565"/>
        <dbReference type="ChEBI" id="CHEBI:43474"/>
        <dbReference type="ChEBI" id="CHEBI:58189"/>
    </reaction>
    <physiologicalReaction direction="left-to-right" evidence="7">
        <dbReference type="Rhea" id="RHEA:19670"/>
    </physiologicalReaction>
</comment>
<proteinExistence type="inferred from homology"/>
<dbReference type="EMBL" id="ASPP01039496">
    <property type="protein sequence ID" value="ETO00992.1"/>
    <property type="molecule type" value="Genomic_DNA"/>
</dbReference>
<protein>
    <submittedName>
        <fullName evidence="9">Tubulin alpha-4 chain</fullName>
    </submittedName>
</protein>
<dbReference type="GO" id="GO:0005200">
    <property type="term" value="F:structural constituent of cytoskeleton"/>
    <property type="evidence" value="ECO:0007669"/>
    <property type="project" value="InterPro"/>
</dbReference>
<dbReference type="InterPro" id="IPR018316">
    <property type="entry name" value="Tubulin/FtsZ_2-layer-sand-dom"/>
</dbReference>
<dbReference type="InterPro" id="IPR023123">
    <property type="entry name" value="Tubulin_C"/>
</dbReference>
<gene>
    <name evidence="9" type="ORF">RFI_36447</name>
</gene>
<dbReference type="GO" id="GO:0007017">
    <property type="term" value="P:microtubule-based process"/>
    <property type="evidence" value="ECO:0007669"/>
    <property type="project" value="InterPro"/>
</dbReference>